<gene>
    <name evidence="7" type="ORF">OG727_06865</name>
    <name evidence="6" type="ORF">Scani_31870</name>
</gene>
<evidence type="ECO:0000256" key="3">
    <source>
        <dbReference type="ARBA" id="ARBA00022553"/>
    </source>
</evidence>
<feature type="region of interest" description="Disordered" evidence="4">
    <location>
        <begin position="94"/>
        <end position="115"/>
    </location>
</feature>
<dbReference type="InterPro" id="IPR023213">
    <property type="entry name" value="CAT-like_dom_sf"/>
</dbReference>
<accession>A0A640S6S4</accession>
<dbReference type="InterPro" id="IPR006162">
    <property type="entry name" value="Ppantetheine_attach_site"/>
</dbReference>
<dbReference type="OrthoDB" id="2085352at2"/>
<dbReference type="PANTHER" id="PTHR45527:SF1">
    <property type="entry name" value="FATTY ACID SYNTHASE"/>
    <property type="match status" value="1"/>
</dbReference>
<dbReference type="GO" id="GO:0031177">
    <property type="term" value="F:phosphopantetheine binding"/>
    <property type="evidence" value="ECO:0007669"/>
    <property type="project" value="TreeGrafter"/>
</dbReference>
<dbReference type="Pfam" id="PF00668">
    <property type="entry name" value="Condensation"/>
    <property type="match status" value="1"/>
</dbReference>
<feature type="domain" description="Carrier" evidence="5">
    <location>
        <begin position="18"/>
        <end position="96"/>
    </location>
</feature>
<dbReference type="Gene3D" id="3.30.559.10">
    <property type="entry name" value="Chloramphenicol acetyltransferase-like domain"/>
    <property type="match status" value="1"/>
</dbReference>
<evidence type="ECO:0000313" key="8">
    <source>
        <dbReference type="Proteomes" id="UP000435837"/>
    </source>
</evidence>
<dbReference type="GO" id="GO:0008610">
    <property type="term" value="P:lipid biosynthetic process"/>
    <property type="evidence" value="ECO:0007669"/>
    <property type="project" value="UniProtKB-ARBA"/>
</dbReference>
<evidence type="ECO:0000256" key="2">
    <source>
        <dbReference type="ARBA" id="ARBA00022450"/>
    </source>
</evidence>
<protein>
    <submittedName>
        <fullName evidence="7">Condensation domain-containing protein</fullName>
    </submittedName>
</protein>
<dbReference type="EMBL" id="BLIN01000003">
    <property type="protein sequence ID" value="GFE06919.1"/>
    <property type="molecule type" value="Genomic_DNA"/>
</dbReference>
<dbReference type="GeneID" id="96639396"/>
<dbReference type="InterPro" id="IPR001242">
    <property type="entry name" value="Condensation_dom"/>
</dbReference>
<dbReference type="Gene3D" id="1.10.1200.10">
    <property type="entry name" value="ACP-like"/>
    <property type="match status" value="1"/>
</dbReference>
<dbReference type="Pfam" id="PF00550">
    <property type="entry name" value="PP-binding"/>
    <property type="match status" value="1"/>
</dbReference>
<keyword evidence="3" id="KW-0597">Phosphoprotein</keyword>
<dbReference type="Gene3D" id="3.30.559.30">
    <property type="entry name" value="Nonribosomal peptide synthetase, condensation domain"/>
    <property type="match status" value="1"/>
</dbReference>
<dbReference type="SUPFAM" id="SSF52777">
    <property type="entry name" value="CoA-dependent acyltransferases"/>
    <property type="match status" value="2"/>
</dbReference>
<dbReference type="GO" id="GO:0003824">
    <property type="term" value="F:catalytic activity"/>
    <property type="evidence" value="ECO:0007669"/>
    <property type="project" value="InterPro"/>
</dbReference>
<evidence type="ECO:0000259" key="5">
    <source>
        <dbReference type="PROSITE" id="PS50075"/>
    </source>
</evidence>
<dbReference type="GO" id="GO:0043041">
    <property type="term" value="P:amino acid activation for nonribosomal peptide biosynthetic process"/>
    <property type="evidence" value="ECO:0007669"/>
    <property type="project" value="TreeGrafter"/>
</dbReference>
<dbReference type="InterPro" id="IPR036736">
    <property type="entry name" value="ACP-like_sf"/>
</dbReference>
<dbReference type="PROSITE" id="PS00012">
    <property type="entry name" value="PHOSPHOPANTETHEINE"/>
    <property type="match status" value="1"/>
</dbReference>
<dbReference type="RefSeq" id="WP_159475251.1">
    <property type="nucleotide sequence ID" value="NZ_BAAATH010000006.1"/>
</dbReference>
<dbReference type="AlphaFoldDB" id="A0A640S6S4"/>
<dbReference type="Proteomes" id="UP000435837">
    <property type="component" value="Unassembled WGS sequence"/>
</dbReference>
<dbReference type="GO" id="GO:0005737">
    <property type="term" value="C:cytoplasm"/>
    <property type="evidence" value="ECO:0007669"/>
    <property type="project" value="TreeGrafter"/>
</dbReference>
<comment type="cofactor">
    <cofactor evidence="1">
        <name>pantetheine 4'-phosphate</name>
        <dbReference type="ChEBI" id="CHEBI:47942"/>
    </cofactor>
</comment>
<dbReference type="SUPFAM" id="SSF47336">
    <property type="entry name" value="ACP-like"/>
    <property type="match status" value="1"/>
</dbReference>
<name>A0A640S6S4_9ACTN</name>
<dbReference type="GO" id="GO:0044550">
    <property type="term" value="P:secondary metabolite biosynthetic process"/>
    <property type="evidence" value="ECO:0007669"/>
    <property type="project" value="TreeGrafter"/>
</dbReference>
<sequence>MEELRKERGGTPPLVARESAAAGRDEVADILLGVLRENLSVQEIGLDDKFYALGGDSLIALRVINDARARGIPLTLRDVMVHQSVRAMLSSPSVAAAPADGNPSEGHGPAGSAAPFSLLAPEDRTRIPEGVQDALPASALQTGMLYLCETSQDPLLYHSMDGWEVAAPFDESSFRTALDALARRHPALRTAFDFGGLSVPAQLVWADARPGLSIERAADADGGAALLRAWCDQQLAAPIDWRSPSLVRCHVVALPGSFHTVLAVHHAILDGWSLSRMAVELMTLYAAARDGADAGLPALSPDVQHDFLSAERAAADSPAAAAHWFRQADAPALLFDAAKHRKTPDADGRVEFALDAALVRSLSGVARMLGVPVKSVALAAHVRALGTWVRRDHDIVTGLVFNTRPPSAGSDLATGLFLNTLPVRFATVDDTWAGLIRAAADAESEGAPHQAYPQAQIVERLGRPPFDVTFNFMHFHAYRELDRLASVPTRGWWRRGKPSFPFHVNVEISGAEGQVRIGFDPAFLARTSVEAYAGTLRRALASLVANPVSPAAPSTPENRGK</sequence>
<evidence type="ECO:0000256" key="4">
    <source>
        <dbReference type="SAM" id="MobiDB-lite"/>
    </source>
</evidence>
<reference evidence="6 8" key="1">
    <citation type="submission" date="2019-12" db="EMBL/GenBank/DDBJ databases">
        <title>Whole genome shotgun sequence of Streptomyces caniferus NBRC 15389.</title>
        <authorList>
            <person name="Ichikawa N."/>
            <person name="Kimura A."/>
            <person name="Kitahashi Y."/>
            <person name="Komaki H."/>
            <person name="Tamura T."/>
        </authorList>
    </citation>
    <scope>NUCLEOTIDE SEQUENCE [LARGE SCALE GENOMIC DNA]</scope>
    <source>
        <strain evidence="6 8">NBRC 15389</strain>
    </source>
</reference>
<evidence type="ECO:0000313" key="6">
    <source>
        <dbReference type="EMBL" id="GFE06919.1"/>
    </source>
</evidence>
<dbReference type="PANTHER" id="PTHR45527">
    <property type="entry name" value="NONRIBOSOMAL PEPTIDE SYNTHETASE"/>
    <property type="match status" value="1"/>
</dbReference>
<organism evidence="6 8">
    <name type="scientific">Streptomyces caniferus</name>
    <dbReference type="NCBI Taxonomy" id="285557"/>
    <lineage>
        <taxon>Bacteria</taxon>
        <taxon>Bacillati</taxon>
        <taxon>Actinomycetota</taxon>
        <taxon>Actinomycetes</taxon>
        <taxon>Kitasatosporales</taxon>
        <taxon>Streptomycetaceae</taxon>
        <taxon>Streptomyces</taxon>
    </lineage>
</organism>
<dbReference type="Proteomes" id="UP001432292">
    <property type="component" value="Chromosome"/>
</dbReference>
<proteinExistence type="predicted"/>
<evidence type="ECO:0000313" key="9">
    <source>
        <dbReference type="Proteomes" id="UP001432292"/>
    </source>
</evidence>
<keyword evidence="9" id="KW-1185">Reference proteome</keyword>
<keyword evidence="2" id="KW-0596">Phosphopantetheine</keyword>
<evidence type="ECO:0000256" key="1">
    <source>
        <dbReference type="ARBA" id="ARBA00001957"/>
    </source>
</evidence>
<dbReference type="EMBL" id="CP108473">
    <property type="protein sequence ID" value="WUS22034.1"/>
    <property type="molecule type" value="Genomic_DNA"/>
</dbReference>
<dbReference type="InterPro" id="IPR009081">
    <property type="entry name" value="PP-bd_ACP"/>
</dbReference>
<reference evidence="7" key="2">
    <citation type="submission" date="2022-10" db="EMBL/GenBank/DDBJ databases">
        <title>The complete genomes of actinobacterial strains from the NBC collection.</title>
        <authorList>
            <person name="Joergensen T.S."/>
            <person name="Alvarez Arevalo M."/>
            <person name="Sterndorff E.B."/>
            <person name="Faurdal D."/>
            <person name="Vuksanovic O."/>
            <person name="Mourched A.-S."/>
            <person name="Charusanti P."/>
            <person name="Shaw S."/>
            <person name="Blin K."/>
            <person name="Weber T."/>
        </authorList>
    </citation>
    <scope>NUCLEOTIDE SEQUENCE</scope>
    <source>
        <strain evidence="7">NBC_01256</strain>
    </source>
</reference>
<evidence type="ECO:0000313" key="7">
    <source>
        <dbReference type="EMBL" id="WUS22034.1"/>
    </source>
</evidence>
<dbReference type="PROSITE" id="PS50075">
    <property type="entry name" value="CARRIER"/>
    <property type="match status" value="1"/>
</dbReference>